<accession>A0A6T7QRD9</accession>
<name>A0A6T7QRD9_9CRYP</name>
<dbReference type="EMBL" id="HBEO01017860">
    <property type="protein sequence ID" value="CAD8487206.1"/>
    <property type="molecule type" value="Transcribed_RNA"/>
</dbReference>
<sequence length="619" mass="69431">MAECSIFQLGNILDSSADWVEESEASCLRWKSESKGMDSAAGVNCIVAMPQSGIWKNDNHSEGVNRLKGRFIEVALLTGQEDFAGDNKSNSSYPKVENPESNLIHILPSIVLFGRTLAVNGSGHCDLTEESACYDECDHQQNLHQHVHSRWINIMVSWLMECAKTCDSDREQGMCQARNEEYEWSPTKQPLPLEVEMALRPLLLSAIVVVLPFTESCTFLIRVNCLEIWVIASPPVASAEMGSRKEIFFDIDGNVCVRHLQGKSVESFNSCTLPLRASRQHYAEITLLGAHGTRPTDKAIQSEGENVEHATTKYVGNEIPTSRKFGGFGLQNEAFPQNHLEQSHRSQHTIDELFKIFRPGMKMTFRGRNHDRRPEMKAGEGGEGDAIGCLIVGAGLCSERRDLSLQREFALDCQFLAVRADRLWTVVASFQLSDFEDFTQGDDYPLVPLTDDALERRMAHRFQLLQSYGKGCHVIECPRSCFLPWDSEAAASPASSRILLDSHESLKHFKGAAEVHEGKEEDEEGARSYFQRLLLQLLHHFCIPNDKMTMTKVRVFPVSWPRLPAESRAMQELSSCALPALAGFSLSARRWGHVLIDRISPVVYKDEIFGGLLMDPNKK</sequence>
<evidence type="ECO:0000313" key="2">
    <source>
        <dbReference type="EMBL" id="CAD8487208.1"/>
    </source>
</evidence>
<protein>
    <submittedName>
        <fullName evidence="2">Uncharacterized protein</fullName>
    </submittedName>
</protein>
<evidence type="ECO:0000313" key="1">
    <source>
        <dbReference type="EMBL" id="CAD8487206.1"/>
    </source>
</evidence>
<proteinExistence type="predicted"/>
<gene>
    <name evidence="1" type="ORF">HPHI1048_LOCUS12156</name>
    <name evidence="2" type="ORF">HPHI1048_LOCUS12157</name>
</gene>
<dbReference type="AlphaFoldDB" id="A0A6T7QRD9"/>
<dbReference type="EMBL" id="HBEO01017861">
    <property type="protein sequence ID" value="CAD8487208.1"/>
    <property type="molecule type" value="Transcribed_RNA"/>
</dbReference>
<organism evidence="2">
    <name type="scientific">Hanusia phi</name>
    <dbReference type="NCBI Taxonomy" id="3032"/>
    <lineage>
        <taxon>Eukaryota</taxon>
        <taxon>Cryptophyceae</taxon>
        <taxon>Pyrenomonadales</taxon>
        <taxon>Geminigeraceae</taxon>
        <taxon>Hanusia</taxon>
    </lineage>
</organism>
<reference evidence="2" key="1">
    <citation type="submission" date="2021-01" db="EMBL/GenBank/DDBJ databases">
        <authorList>
            <person name="Corre E."/>
            <person name="Pelletier E."/>
            <person name="Niang G."/>
            <person name="Scheremetjew M."/>
            <person name="Finn R."/>
            <person name="Kale V."/>
            <person name="Holt S."/>
            <person name="Cochrane G."/>
            <person name="Meng A."/>
            <person name="Brown T."/>
            <person name="Cohen L."/>
        </authorList>
    </citation>
    <scope>NUCLEOTIDE SEQUENCE</scope>
    <source>
        <strain evidence="2">CCMP325</strain>
    </source>
</reference>